<dbReference type="InterPro" id="IPR012134">
    <property type="entry name" value="Glu-5-SA_DH"/>
</dbReference>
<comment type="similarity">
    <text evidence="7">Belongs to the gamma-glutamyl phosphate reductase family.</text>
</comment>
<evidence type="ECO:0000256" key="2">
    <source>
        <dbReference type="ARBA" id="ARBA00022605"/>
    </source>
</evidence>
<dbReference type="OrthoDB" id="9809970at2"/>
<keyword evidence="10" id="KW-1185">Reference proteome</keyword>
<evidence type="ECO:0000259" key="8">
    <source>
        <dbReference type="Pfam" id="PF00171"/>
    </source>
</evidence>
<name>A7I2X8_CAMHC</name>
<dbReference type="NCBIfam" id="NF001221">
    <property type="entry name" value="PRK00197.1"/>
    <property type="match status" value="1"/>
</dbReference>
<dbReference type="eggNOG" id="COG0014">
    <property type="taxonomic scope" value="Bacteria"/>
</dbReference>
<keyword evidence="5 7" id="KW-0560">Oxidoreductase</keyword>
<dbReference type="GO" id="GO:0004350">
    <property type="term" value="F:glutamate-5-semialdehyde dehydrogenase activity"/>
    <property type="evidence" value="ECO:0007669"/>
    <property type="project" value="UniProtKB-UniRule"/>
</dbReference>
<dbReference type="PANTHER" id="PTHR11063:SF8">
    <property type="entry name" value="DELTA-1-PYRROLINE-5-CARBOXYLATE SYNTHASE"/>
    <property type="match status" value="1"/>
</dbReference>
<feature type="domain" description="Aldehyde dehydrogenase" evidence="8">
    <location>
        <begin position="100"/>
        <end position="282"/>
    </location>
</feature>
<dbReference type="AlphaFoldDB" id="A7I2X8"/>
<evidence type="ECO:0000313" key="9">
    <source>
        <dbReference type="EMBL" id="ABS52092.1"/>
    </source>
</evidence>
<reference evidence="10" key="1">
    <citation type="submission" date="2007-07" db="EMBL/GenBank/DDBJ databases">
        <title>Complete genome sequence of Campylobacter hominis ATCC BAA-381, a commensal isolated from the human gastrointestinal tract.</title>
        <authorList>
            <person name="Fouts D.E."/>
            <person name="Mongodin E.F."/>
            <person name="Puiu D."/>
            <person name="Sebastian Y."/>
            <person name="Miller W.G."/>
            <person name="Mandrell R.E."/>
            <person name="Nelson K.E."/>
        </authorList>
    </citation>
    <scope>NUCLEOTIDE SEQUENCE [LARGE SCALE GENOMIC DNA]</scope>
    <source>
        <strain evidence="10">ATCC BAA-381 / LMG 19568 / NCTC 13146 / CH001A</strain>
    </source>
</reference>
<dbReference type="InterPro" id="IPR020593">
    <property type="entry name" value="G-glutamylP_reductase_CS"/>
</dbReference>
<gene>
    <name evidence="7 9" type="primary">proA</name>
    <name evidence="9" type="ordered locus">CHAB381_1319</name>
</gene>
<dbReference type="EC" id="1.2.1.41" evidence="7"/>
<evidence type="ECO:0000256" key="4">
    <source>
        <dbReference type="ARBA" id="ARBA00022857"/>
    </source>
</evidence>
<dbReference type="InterPro" id="IPR016161">
    <property type="entry name" value="Ald_DH/histidinol_DH"/>
</dbReference>
<keyword evidence="2 7" id="KW-0028">Amino-acid biosynthesis</keyword>
<comment type="pathway">
    <text evidence="1 7">Amino-acid biosynthesis; L-proline biosynthesis; L-glutamate 5-semialdehyde from L-glutamate: step 2/2.</text>
</comment>
<dbReference type="EMBL" id="CP000776">
    <property type="protein sequence ID" value="ABS52092.1"/>
    <property type="molecule type" value="Genomic_DNA"/>
</dbReference>
<sequence length="407" mass="44894">MVELLKKVRNSVNILSSLTPVVKEKVILDMAKFLDSFRAEILLANDNDIKAAKLANLPFAMIERLKLDNKKIDAMISSLEMTAALKDPVGRVIDGWINADGLKIEKIAIPIGVICVIYESRPNVTTEVASLCFKSGNAVILKGGKEAFNSNKAIVKVIKTALKNNGVDENAVTFIESTERSVTEELIKYDNFIDVIIPRGGESLVRFVSENSRIPVIKHDKGLCHIFVDESADFDEALAICKNAKTQNPSACNAVETVLVHKNTAAKFLPALRKNLQSVKIYGSKKAQDFIKLDGEADFEREYLDFALNIDVVSGVDEAISHILKFSSHHSEAILSQNERNIEKFLNSLDSACLYVNASTRFSDGFQFGFGAEIGISTNKLHARGPVGLNELTTYKYIVRGNGQIRK</sequence>
<dbReference type="NCBIfam" id="TIGR00407">
    <property type="entry name" value="proA"/>
    <property type="match status" value="1"/>
</dbReference>
<dbReference type="HAMAP" id="MF_00412">
    <property type="entry name" value="ProA"/>
    <property type="match status" value="1"/>
</dbReference>
<dbReference type="RefSeq" id="WP_012109170.1">
    <property type="nucleotide sequence ID" value="NC_009714.1"/>
</dbReference>
<dbReference type="Gene3D" id="3.40.605.10">
    <property type="entry name" value="Aldehyde Dehydrogenase, Chain A, domain 1"/>
    <property type="match status" value="1"/>
</dbReference>
<keyword evidence="4 7" id="KW-0521">NADP</keyword>
<keyword evidence="3 7" id="KW-0641">Proline biosynthesis</keyword>
<comment type="function">
    <text evidence="7">Catalyzes the NADPH-dependent reduction of L-glutamate 5-phosphate into L-glutamate 5-semialdehyde and phosphate. The product spontaneously undergoes cyclization to form 1-pyrroline-5-carboxylate.</text>
</comment>
<evidence type="ECO:0000256" key="1">
    <source>
        <dbReference type="ARBA" id="ARBA00004985"/>
    </source>
</evidence>
<dbReference type="InterPro" id="IPR016163">
    <property type="entry name" value="Ald_DH_C"/>
</dbReference>
<dbReference type="PANTHER" id="PTHR11063">
    <property type="entry name" value="GLUTAMATE SEMIALDEHYDE DEHYDROGENASE"/>
    <property type="match status" value="1"/>
</dbReference>
<dbReference type="STRING" id="360107.CHAB381_1319"/>
<dbReference type="HOGENOM" id="CLU_030231_0_0_7"/>
<dbReference type="PIRSF" id="PIRSF000151">
    <property type="entry name" value="GPR"/>
    <property type="match status" value="1"/>
</dbReference>
<dbReference type="CDD" id="cd07079">
    <property type="entry name" value="ALDH_F18-19_ProA-GPR"/>
    <property type="match status" value="1"/>
</dbReference>
<dbReference type="GO" id="GO:0050661">
    <property type="term" value="F:NADP binding"/>
    <property type="evidence" value="ECO:0007669"/>
    <property type="project" value="InterPro"/>
</dbReference>
<dbReference type="SUPFAM" id="SSF53720">
    <property type="entry name" value="ALDH-like"/>
    <property type="match status" value="1"/>
</dbReference>
<dbReference type="Gene3D" id="3.40.309.10">
    <property type="entry name" value="Aldehyde Dehydrogenase, Chain A, domain 2"/>
    <property type="match status" value="1"/>
</dbReference>
<dbReference type="InterPro" id="IPR015590">
    <property type="entry name" value="Aldehyde_DH_dom"/>
</dbReference>
<protein>
    <recommendedName>
        <fullName evidence="7">Gamma-glutamyl phosphate reductase</fullName>
        <shortName evidence="7">GPR</shortName>
        <ecNumber evidence="7">1.2.1.41</ecNumber>
    </recommendedName>
    <alternativeName>
        <fullName evidence="7">Glutamate-5-semialdehyde dehydrogenase</fullName>
    </alternativeName>
    <alternativeName>
        <fullName evidence="7">Glutamyl-gamma-semialdehyde dehydrogenase</fullName>
        <shortName evidence="7">GSA dehydrogenase</shortName>
    </alternativeName>
</protein>
<dbReference type="FunFam" id="3.40.309.10:FF:000006">
    <property type="entry name" value="Gamma-glutamyl phosphate reductase"/>
    <property type="match status" value="1"/>
</dbReference>
<proteinExistence type="inferred from homology"/>
<evidence type="ECO:0000256" key="6">
    <source>
        <dbReference type="ARBA" id="ARBA00049024"/>
    </source>
</evidence>
<dbReference type="InterPro" id="IPR016162">
    <property type="entry name" value="Ald_DH_N"/>
</dbReference>
<dbReference type="KEGG" id="cha:CHAB381_1319"/>
<dbReference type="UniPathway" id="UPA00098">
    <property type="reaction ID" value="UER00360"/>
</dbReference>
<comment type="catalytic activity">
    <reaction evidence="6 7">
        <text>L-glutamate 5-semialdehyde + phosphate + NADP(+) = L-glutamyl 5-phosphate + NADPH + H(+)</text>
        <dbReference type="Rhea" id="RHEA:19541"/>
        <dbReference type="ChEBI" id="CHEBI:15378"/>
        <dbReference type="ChEBI" id="CHEBI:43474"/>
        <dbReference type="ChEBI" id="CHEBI:57783"/>
        <dbReference type="ChEBI" id="CHEBI:58066"/>
        <dbReference type="ChEBI" id="CHEBI:58274"/>
        <dbReference type="ChEBI" id="CHEBI:58349"/>
        <dbReference type="EC" id="1.2.1.41"/>
    </reaction>
</comment>
<dbReference type="PROSITE" id="PS01223">
    <property type="entry name" value="PROA"/>
    <property type="match status" value="1"/>
</dbReference>
<evidence type="ECO:0000256" key="7">
    <source>
        <dbReference type="HAMAP-Rule" id="MF_00412"/>
    </source>
</evidence>
<evidence type="ECO:0000256" key="5">
    <source>
        <dbReference type="ARBA" id="ARBA00023002"/>
    </source>
</evidence>
<dbReference type="InterPro" id="IPR000965">
    <property type="entry name" value="GPR_dom"/>
</dbReference>
<keyword evidence="7" id="KW-0963">Cytoplasm</keyword>
<dbReference type="Proteomes" id="UP000002407">
    <property type="component" value="Chromosome"/>
</dbReference>
<dbReference type="GO" id="GO:0055129">
    <property type="term" value="P:L-proline biosynthetic process"/>
    <property type="evidence" value="ECO:0007669"/>
    <property type="project" value="UniProtKB-UniRule"/>
</dbReference>
<dbReference type="Pfam" id="PF00171">
    <property type="entry name" value="Aldedh"/>
    <property type="match status" value="1"/>
</dbReference>
<accession>A7I2X8</accession>
<dbReference type="GO" id="GO:0005737">
    <property type="term" value="C:cytoplasm"/>
    <property type="evidence" value="ECO:0007669"/>
    <property type="project" value="UniProtKB-SubCell"/>
</dbReference>
<comment type="subcellular location">
    <subcellularLocation>
        <location evidence="7">Cytoplasm</location>
    </subcellularLocation>
</comment>
<evidence type="ECO:0000313" key="10">
    <source>
        <dbReference type="Proteomes" id="UP000002407"/>
    </source>
</evidence>
<evidence type="ECO:0000256" key="3">
    <source>
        <dbReference type="ARBA" id="ARBA00022650"/>
    </source>
</evidence>
<organism evidence="9 10">
    <name type="scientific">Campylobacter hominis (strain ATCC BAA-381 / DSM 21671 / CCUG 45161 / LMG 19568 / NCTC 13146 / CH001A)</name>
    <dbReference type="NCBI Taxonomy" id="360107"/>
    <lineage>
        <taxon>Bacteria</taxon>
        <taxon>Pseudomonadati</taxon>
        <taxon>Campylobacterota</taxon>
        <taxon>Epsilonproteobacteria</taxon>
        <taxon>Campylobacterales</taxon>
        <taxon>Campylobacteraceae</taxon>
        <taxon>Campylobacter</taxon>
    </lineage>
</organism>